<feature type="region of interest" description="Disordered" evidence="1">
    <location>
        <begin position="1369"/>
        <end position="1404"/>
    </location>
</feature>
<dbReference type="CDD" id="cd18285">
    <property type="entry name" value="BTB1_POZ_BTBD8"/>
    <property type="match status" value="1"/>
</dbReference>
<dbReference type="CDD" id="cd14733">
    <property type="entry name" value="BACK"/>
    <property type="match status" value="1"/>
</dbReference>
<feature type="compositionally biased region" description="Low complexity" evidence="1">
    <location>
        <begin position="1243"/>
        <end position="1252"/>
    </location>
</feature>
<dbReference type="SMART" id="SM00225">
    <property type="entry name" value="BTB"/>
    <property type="match status" value="2"/>
</dbReference>
<sequence>MATSGQKTPGQGVLRGVQEKDVVERQRLKEMLANQLSCDLLRLLKEEIQADITFCVGHTLFRAHKAVLRARVPDFSSCALNFNKDGLIHIGNIKPAQFKTFLQVVYSSDRSVKVFEQDILKTKVQNAEDGAIFNTCEKSEIFDTKCCGNGSTPPVFCENGTSNKDGLCLALSQTEIVEENRNGDENEKTLDLAELEPVSVLGEDLFRLYKNSCFPDIKFRIEDELYQVHRAILCARSNYFSAMLSGCWAESSQDHITLQGINQIEMNIMMNFIYGALNFKDKTDPGQVLSIADMYGLEGLKEMAIYILKRDYCKFFHKPIGGLHLSVLECLTLARLFGLKSLYASCMRWIGKHFVKCLSEKNFSSLPDDLQENCLTTLIQSLDNKNAAFFLMESDRLISSLPGVKWAEKTHALASRLQEECITFIVTNFPKIIKSESFYHLLQAQGMSTKPYLLEKVFNAIEKNINTENGCIFIIALDSLMNLTSAREMDFTCTIQALRDKLWIFLVQSYYAVRHTESWKLMSTDDQQKIQSAAFDKGDDRRLGKKPVFTSSQLNQCVAEPNIKQTSWKANSRKDCWVKSSTNQVNMKSDGLGASGHTSASNRNTSNKVAKHDDLKGKDTKKAVPITTKDAKCVGKTATAKPKAAVKPKAENNGNSDSLVPKQDSERSVSVNGQRQSTNGKGITYQEGKNSGARPKVQGSSSVHIKTKPLKKNMGKELASQVASAGSAKKSSNAEKDVQISNECSEDPREDVPVGEHKLLHSLQGDTSKNHMESSKDPSTALKSKSIMKMTNGISTKKKENGVQSSGETNGVTKKPAGKGCSEQNLQGLLKKGITSGPVYQRAKSTPVTLFKTHGLQDTTDSLKANQSEEKFATKPLDHSALLDKQDTVKRKSLKSPYATSIKTIKSSTVPLSKNLTHSLKVEIGHKELKQKNLNRPSIAKSQSPIQRRTHSETTIVKNMQGEVFIQKDSGKKCHSQTMNSVHLPDNNKSNLSIQNQSEAILYNTAQVGDTVQNTEASVPNISKESEHNFENEKIKLNSDTYRLTELEMSCGFETANKNSANKSTDCPNTVKIYCTAENSSCALSDTSGKNTLECKADSDRGDYSRHMGCTKGCALHLIKETQNIGEQKGALSLVIDIPYNKDLLDTSLSVHDGRKPCNTLFEDLGTDHFPDKLALGDHELTSNSDSATNRFTDLIPEKSVSGSPREMDTTETPESHENSETPFVDHWNLSTGVLHHKESPESDTGSATTSSDDIKPRSEDYDAGGSQDDDGSNERGISKCSTMLCHDFLGRSSSDTSTPEELKVYDSSLRIEVKMKKDNSADLYRVTSTSDDEGPRKRPEIWSHQDDIIMNEAAKNENACANAQFIQEAEQVSSSADETEDERSEAENVVENCSPSEKTSQPFQGIVNLAFDDTTENDNKSDNKSQEFSTTKNFKRSVLLSVDECEELGSDEGETQTPLLHSTDSPKPSDVFDSVSCEQNGRTYSGYPKEIEGYQENKQDKEKDKKSDKIVNHFLESSGTEHLGKDKQDAIVTAETNDKINTEVEGKKESQQCNKLSDHEIKCQERPCHLDLHQRDPNSDMQQYNSSAKVVDPCRSQPLTHEGQVKENQTVSAENTNTTLSTGDIDDCDTLAHTCMYEQRLSKTLSPIYEMDVGEAIETKIEAETHILDMDFEDQHFVERDWTLLRQLLSDQDSNIDIKNTLPEDVSLAQYLINQTLFLSRDSSKPQGKAHIDTFSKWTELMSPPDDSTESLTVTSFSPDNCSSPHGEWTILELETHH</sequence>
<dbReference type="CDD" id="cd18490">
    <property type="entry name" value="BACK_BTBD8"/>
    <property type="match status" value="1"/>
</dbReference>
<dbReference type="RefSeq" id="XP_033772462.1">
    <property type="nucleotide sequence ID" value="XM_033916571.1"/>
</dbReference>
<feature type="region of interest" description="Disordered" evidence="1">
    <location>
        <begin position="636"/>
        <end position="820"/>
    </location>
</feature>
<dbReference type="Pfam" id="PF26017">
    <property type="entry name" value="BACK_BTBD8"/>
    <property type="match status" value="1"/>
</dbReference>
<dbReference type="SUPFAM" id="SSF54695">
    <property type="entry name" value="POZ domain"/>
    <property type="match status" value="2"/>
</dbReference>
<dbReference type="InParanoid" id="A0A6P8N9V8"/>
<dbReference type="InterPro" id="IPR011333">
    <property type="entry name" value="SKP1/BTB/POZ_sf"/>
</dbReference>
<evidence type="ECO:0000259" key="2">
    <source>
        <dbReference type="PROSITE" id="PS50097"/>
    </source>
</evidence>
<feature type="domain" description="BTB" evidence="2">
    <location>
        <begin position="215"/>
        <end position="274"/>
    </location>
</feature>
<feature type="compositionally biased region" description="Basic and acidic residues" evidence="1">
    <location>
        <begin position="610"/>
        <end position="622"/>
    </location>
</feature>
<accession>A0A6P8N9V8</accession>
<gene>
    <name evidence="4" type="primary">BTBD8</name>
</gene>
<evidence type="ECO:0000313" key="3">
    <source>
        <dbReference type="Proteomes" id="UP000515159"/>
    </source>
</evidence>
<feature type="compositionally biased region" description="Basic and acidic residues" evidence="1">
    <location>
        <begin position="746"/>
        <end position="759"/>
    </location>
</feature>
<dbReference type="Gene3D" id="3.30.710.10">
    <property type="entry name" value="Potassium Channel Kv1.1, Chain A"/>
    <property type="match status" value="2"/>
</dbReference>
<dbReference type="Gene3D" id="1.25.40.420">
    <property type="match status" value="1"/>
</dbReference>
<dbReference type="InterPro" id="IPR027907">
    <property type="entry name" value="BTBD8_C"/>
</dbReference>
<feature type="compositionally biased region" description="Low complexity" evidence="1">
    <location>
        <begin position="636"/>
        <end position="647"/>
    </location>
</feature>
<keyword evidence="3" id="KW-1185">Reference proteome</keyword>
<feature type="region of interest" description="Disordered" evidence="1">
    <location>
        <begin position="1181"/>
        <end position="1278"/>
    </location>
</feature>
<feature type="compositionally biased region" description="Polar residues" evidence="1">
    <location>
        <begin position="596"/>
        <end position="608"/>
    </location>
</feature>
<dbReference type="InterPro" id="IPR040121">
    <property type="entry name" value="BTBD8_BTB_POZ_1"/>
</dbReference>
<organism evidence="3 4">
    <name type="scientific">Geotrypetes seraphini</name>
    <name type="common">Gaboon caecilian</name>
    <name type="synonym">Caecilia seraphini</name>
    <dbReference type="NCBI Taxonomy" id="260995"/>
    <lineage>
        <taxon>Eukaryota</taxon>
        <taxon>Metazoa</taxon>
        <taxon>Chordata</taxon>
        <taxon>Craniata</taxon>
        <taxon>Vertebrata</taxon>
        <taxon>Euteleostomi</taxon>
        <taxon>Amphibia</taxon>
        <taxon>Gymnophiona</taxon>
        <taxon>Geotrypetes</taxon>
    </lineage>
</organism>
<dbReference type="CTD" id="284697"/>
<feature type="region of interest" description="Disordered" evidence="1">
    <location>
        <begin position="587"/>
        <end position="622"/>
    </location>
</feature>
<dbReference type="InterPro" id="IPR043225">
    <property type="entry name" value="BACK_BTBD8"/>
</dbReference>
<feature type="compositionally biased region" description="Low complexity" evidence="1">
    <location>
        <begin position="719"/>
        <end position="731"/>
    </location>
</feature>
<feature type="compositionally biased region" description="Polar residues" evidence="1">
    <location>
        <begin position="1456"/>
        <end position="1467"/>
    </location>
</feature>
<feature type="compositionally biased region" description="Polar residues" evidence="1">
    <location>
        <begin position="668"/>
        <end position="681"/>
    </location>
</feature>
<dbReference type="PROSITE" id="PS50097">
    <property type="entry name" value="BTB"/>
    <property type="match status" value="2"/>
</dbReference>
<dbReference type="InterPro" id="IPR000210">
    <property type="entry name" value="BTB/POZ_dom"/>
</dbReference>
<evidence type="ECO:0000313" key="4">
    <source>
        <dbReference type="RefSeq" id="XP_033772462.1"/>
    </source>
</evidence>
<protein>
    <submittedName>
        <fullName evidence="4">BTB/POZ domain-containing protein 8 isoform X1</fullName>
    </submittedName>
</protein>
<dbReference type="OrthoDB" id="409642at2759"/>
<feature type="region of interest" description="Disordered" evidence="1">
    <location>
        <begin position="1448"/>
        <end position="1490"/>
    </location>
</feature>
<dbReference type="PANTHER" id="PTHR22427">
    <property type="entry name" value="GH15728P"/>
    <property type="match status" value="1"/>
</dbReference>
<feature type="compositionally biased region" description="Polar residues" evidence="1">
    <location>
        <begin position="1392"/>
        <end position="1404"/>
    </location>
</feature>
<feature type="compositionally biased region" description="Polar residues" evidence="1">
    <location>
        <begin position="802"/>
        <end position="812"/>
    </location>
</feature>
<dbReference type="GeneID" id="117346651"/>
<dbReference type="Pfam" id="PF00651">
    <property type="entry name" value="BTB"/>
    <property type="match status" value="2"/>
</dbReference>
<feature type="compositionally biased region" description="Basic and acidic residues" evidence="1">
    <location>
        <begin position="1206"/>
        <end position="1220"/>
    </location>
</feature>
<feature type="domain" description="BTB" evidence="2">
    <location>
        <begin position="50"/>
        <end position="114"/>
    </location>
</feature>
<evidence type="ECO:0000256" key="1">
    <source>
        <dbReference type="SAM" id="MobiDB-lite"/>
    </source>
</evidence>
<dbReference type="CDD" id="cd18286">
    <property type="entry name" value="BTB2_POZ_BTBD8"/>
    <property type="match status" value="1"/>
</dbReference>
<dbReference type="PANTHER" id="PTHR22427:SF2">
    <property type="entry name" value="BTB_POZ DOMAIN-CONTAINING PROTEIN 8"/>
    <property type="match status" value="1"/>
</dbReference>
<proteinExistence type="predicted"/>
<dbReference type="Pfam" id="PF15363">
    <property type="entry name" value="BTBD8_C"/>
    <property type="match status" value="1"/>
</dbReference>
<dbReference type="KEGG" id="gsh:117346651"/>
<name>A0A6P8N9V8_GEOSA</name>
<dbReference type="Proteomes" id="UP000515159">
    <property type="component" value="Chromosome 12"/>
</dbReference>
<feature type="compositionally biased region" description="Polar residues" evidence="1">
    <location>
        <begin position="1182"/>
        <end position="1192"/>
    </location>
</feature>
<reference evidence="4" key="1">
    <citation type="submission" date="2025-08" db="UniProtKB">
        <authorList>
            <consortium name="RefSeq"/>
        </authorList>
    </citation>
    <scope>IDENTIFICATION</scope>
</reference>